<dbReference type="EnsemblMetazoa" id="XM_038205888.1">
    <property type="protein sequence ID" value="XP_038061816.1"/>
    <property type="gene ID" value="LOC119732399"/>
</dbReference>
<dbReference type="GO" id="GO:0005634">
    <property type="term" value="C:nucleus"/>
    <property type="evidence" value="ECO:0007669"/>
    <property type="project" value="InterPro"/>
</dbReference>
<reference evidence="2" key="1">
    <citation type="submission" date="2022-11" db="UniProtKB">
        <authorList>
            <consortium name="EnsemblMetazoa"/>
        </authorList>
    </citation>
    <scope>IDENTIFICATION</scope>
</reference>
<proteinExistence type="inferred from homology"/>
<dbReference type="PANTHER" id="PTHR17008:SF1">
    <property type="entry name" value="MEIOSIS EXPRESSED GENE 1 PROTEIN HOMOLOG"/>
    <property type="match status" value="1"/>
</dbReference>
<evidence type="ECO:0000313" key="2">
    <source>
        <dbReference type="EnsemblMetazoa" id="XP_038061816.1"/>
    </source>
</evidence>
<dbReference type="PANTHER" id="PTHR17008">
    <property type="entry name" value="MEIOSIS-EXPRESSED GENE 1 PROTEIN"/>
    <property type="match status" value="1"/>
</dbReference>
<dbReference type="GeneID" id="119732399"/>
<dbReference type="OrthoDB" id="10023051at2759"/>
<evidence type="ECO:0008006" key="4">
    <source>
        <dbReference type="Google" id="ProtNLM"/>
    </source>
</evidence>
<sequence>MQTSGGQDHLCINPEIYCKKIQGTSVRSNSSASVLPQRKYQRHLSIAMATSLGARKPTSIQRPKRWSEEVEEAYRLQLAGYRDALEYHSVKGEIDRWPKSGYIKKLQRKDGNYYYYNRSRECADKDVNKIKLYGY</sequence>
<dbReference type="InterPro" id="IPR020186">
    <property type="entry name" value="Meiosis-expressed_gene_1"/>
</dbReference>
<accession>A0A914AEA3</accession>
<keyword evidence="3" id="KW-1185">Reference proteome</keyword>
<evidence type="ECO:0000256" key="1">
    <source>
        <dbReference type="ARBA" id="ARBA00008514"/>
    </source>
</evidence>
<dbReference type="AlphaFoldDB" id="A0A914AEA3"/>
<dbReference type="RefSeq" id="XP_038061816.1">
    <property type="nucleotide sequence ID" value="XM_038205888.1"/>
</dbReference>
<dbReference type="Pfam" id="PF15163">
    <property type="entry name" value="Meiosis_expr"/>
    <property type="match status" value="1"/>
</dbReference>
<name>A0A914AEA3_PATMI</name>
<protein>
    <recommendedName>
        <fullName evidence="4">Meiosis expressed gene 1 protein homolog</fullName>
    </recommendedName>
</protein>
<organism evidence="2 3">
    <name type="scientific">Patiria miniata</name>
    <name type="common">Bat star</name>
    <name type="synonym">Asterina miniata</name>
    <dbReference type="NCBI Taxonomy" id="46514"/>
    <lineage>
        <taxon>Eukaryota</taxon>
        <taxon>Metazoa</taxon>
        <taxon>Echinodermata</taxon>
        <taxon>Eleutherozoa</taxon>
        <taxon>Asterozoa</taxon>
        <taxon>Asteroidea</taxon>
        <taxon>Valvatacea</taxon>
        <taxon>Valvatida</taxon>
        <taxon>Asterinidae</taxon>
        <taxon>Patiria</taxon>
    </lineage>
</organism>
<evidence type="ECO:0000313" key="3">
    <source>
        <dbReference type="Proteomes" id="UP000887568"/>
    </source>
</evidence>
<dbReference type="Proteomes" id="UP000887568">
    <property type="component" value="Unplaced"/>
</dbReference>
<comment type="similarity">
    <text evidence="1">Belongs to the MEIG1 family.</text>
</comment>